<name>A0ABW3L3X4_9BACI</name>
<evidence type="ECO:0000313" key="8">
    <source>
        <dbReference type="Proteomes" id="UP001596990"/>
    </source>
</evidence>
<dbReference type="SUPFAM" id="SSF56784">
    <property type="entry name" value="HAD-like"/>
    <property type="match status" value="1"/>
</dbReference>
<protein>
    <recommendedName>
        <fullName evidence="6">Acid sugar phosphatase</fullName>
        <ecNumber evidence="6">3.1.3.-</ecNumber>
    </recommendedName>
</protein>
<dbReference type="Pfam" id="PF13344">
    <property type="entry name" value="Hydrolase_6"/>
    <property type="match status" value="1"/>
</dbReference>
<proteinExistence type="inferred from homology"/>
<keyword evidence="3 6" id="KW-0479">Metal-binding</keyword>
<evidence type="ECO:0000256" key="4">
    <source>
        <dbReference type="ARBA" id="ARBA00022801"/>
    </source>
</evidence>
<evidence type="ECO:0000256" key="2">
    <source>
        <dbReference type="ARBA" id="ARBA00006696"/>
    </source>
</evidence>
<dbReference type="SFLD" id="SFLDS00003">
    <property type="entry name" value="Haloacid_Dehalogenase"/>
    <property type="match status" value="1"/>
</dbReference>
<dbReference type="NCBIfam" id="TIGR01457">
    <property type="entry name" value="HAD-SF-IIA-hyp2"/>
    <property type="match status" value="1"/>
</dbReference>
<comment type="function">
    <text evidence="6">Catalyzes the dephosphorylation of 2-6 carbon acid sugars in vitro.</text>
</comment>
<evidence type="ECO:0000313" key="7">
    <source>
        <dbReference type="EMBL" id="MFD1020501.1"/>
    </source>
</evidence>
<dbReference type="PANTHER" id="PTHR19288">
    <property type="entry name" value="4-NITROPHENYLPHOSPHATASE-RELATED"/>
    <property type="match status" value="1"/>
</dbReference>
<dbReference type="EC" id="3.1.3.-" evidence="6"/>
<dbReference type="EMBL" id="JBHTKL010000005">
    <property type="protein sequence ID" value="MFD1020501.1"/>
    <property type="molecule type" value="Genomic_DNA"/>
</dbReference>
<dbReference type="Pfam" id="PF13242">
    <property type="entry name" value="Hydrolase_like"/>
    <property type="match status" value="1"/>
</dbReference>
<dbReference type="InterPro" id="IPR006357">
    <property type="entry name" value="HAD-SF_hydro_IIA"/>
</dbReference>
<keyword evidence="4 7" id="KW-0378">Hydrolase</keyword>
<dbReference type="PIRSF" id="PIRSF000915">
    <property type="entry name" value="PGP-type_phosphatase"/>
    <property type="match status" value="1"/>
</dbReference>
<dbReference type="NCBIfam" id="TIGR01460">
    <property type="entry name" value="HAD-SF-IIA"/>
    <property type="match status" value="1"/>
</dbReference>
<dbReference type="RefSeq" id="WP_386062227.1">
    <property type="nucleotide sequence ID" value="NZ_JBHTKL010000005.1"/>
</dbReference>
<gene>
    <name evidence="7" type="ORF">ACFQ2J_15035</name>
</gene>
<evidence type="ECO:0000256" key="5">
    <source>
        <dbReference type="ARBA" id="ARBA00022842"/>
    </source>
</evidence>
<dbReference type="Gene3D" id="3.40.50.1000">
    <property type="entry name" value="HAD superfamily/HAD-like"/>
    <property type="match status" value="2"/>
</dbReference>
<dbReference type="CDD" id="cd07530">
    <property type="entry name" value="HAD_Pase_UmpH-like"/>
    <property type="match status" value="1"/>
</dbReference>
<dbReference type="Proteomes" id="UP001596990">
    <property type="component" value="Unassembled WGS sequence"/>
</dbReference>
<organism evidence="7 8">
    <name type="scientific">Thalassobacillus hwangdonensis</name>
    <dbReference type="NCBI Taxonomy" id="546108"/>
    <lineage>
        <taxon>Bacteria</taxon>
        <taxon>Bacillati</taxon>
        <taxon>Bacillota</taxon>
        <taxon>Bacilli</taxon>
        <taxon>Bacillales</taxon>
        <taxon>Bacillaceae</taxon>
        <taxon>Thalassobacillus</taxon>
    </lineage>
</organism>
<dbReference type="InterPro" id="IPR023214">
    <property type="entry name" value="HAD_sf"/>
</dbReference>
<dbReference type="InterPro" id="IPR006354">
    <property type="entry name" value="HAD-SF_hydro_IIA_hyp1"/>
</dbReference>
<evidence type="ECO:0000256" key="1">
    <source>
        <dbReference type="ARBA" id="ARBA00001946"/>
    </source>
</evidence>
<comment type="cofactor">
    <cofactor evidence="1 6">
        <name>Mg(2+)</name>
        <dbReference type="ChEBI" id="CHEBI:18420"/>
    </cofactor>
</comment>
<reference evidence="8" key="1">
    <citation type="journal article" date="2019" name="Int. J. Syst. Evol. Microbiol.">
        <title>The Global Catalogue of Microorganisms (GCM) 10K type strain sequencing project: providing services to taxonomists for standard genome sequencing and annotation.</title>
        <authorList>
            <consortium name="The Broad Institute Genomics Platform"/>
            <consortium name="The Broad Institute Genome Sequencing Center for Infectious Disease"/>
            <person name="Wu L."/>
            <person name="Ma J."/>
        </authorList>
    </citation>
    <scope>NUCLEOTIDE SEQUENCE [LARGE SCALE GENOMIC DNA]</scope>
    <source>
        <strain evidence="8">CCUG 56607</strain>
    </source>
</reference>
<accession>A0ABW3L3X4</accession>
<keyword evidence="8" id="KW-1185">Reference proteome</keyword>
<dbReference type="PANTHER" id="PTHR19288:SF46">
    <property type="entry name" value="HALOACID DEHALOGENASE-LIKE HYDROLASE DOMAIN-CONTAINING PROTEIN 2"/>
    <property type="match status" value="1"/>
</dbReference>
<comment type="similarity">
    <text evidence="2 6">Belongs to the HAD-like hydrolase superfamily. NagD family.</text>
</comment>
<dbReference type="GO" id="GO:0016787">
    <property type="term" value="F:hydrolase activity"/>
    <property type="evidence" value="ECO:0007669"/>
    <property type="project" value="UniProtKB-KW"/>
</dbReference>
<dbReference type="SFLD" id="SFLDG01139">
    <property type="entry name" value="C2.A:_Pyridoxal_Phosphate_Phos"/>
    <property type="match status" value="1"/>
</dbReference>
<keyword evidence="5 6" id="KW-0460">Magnesium</keyword>
<evidence type="ECO:0000256" key="3">
    <source>
        <dbReference type="ARBA" id="ARBA00022723"/>
    </source>
</evidence>
<comment type="caution">
    <text evidence="7">The sequence shown here is derived from an EMBL/GenBank/DDBJ whole genome shotgun (WGS) entry which is preliminary data.</text>
</comment>
<sequence>MKTYKAYLIDLDGTMYRGAERIEEAEHFVKRLREKGVPHLFVTNNSSKRPEQVAEKLQSMEIPADTEQVYTTSMATAQFIKAENPDAKIFAIGEEGLYDALEAEGLTLVQDDADYVIIGIDREITYEKLAKACLNVRNGARFISTNGDIAIPTERGMVPGNGAMTSVITVSTGVKPTFIGKPEAVIMDQAIKKIGFEREDVVMVGDNYHTDILAGMNAGLDTVMVFTGVTSQEQLETYEKKPTYTIPTLEHWMDRI</sequence>
<evidence type="ECO:0000256" key="6">
    <source>
        <dbReference type="PIRNR" id="PIRNR000915"/>
    </source>
</evidence>
<dbReference type="InterPro" id="IPR036412">
    <property type="entry name" value="HAD-like_sf"/>
</dbReference>